<dbReference type="InterPro" id="IPR037069">
    <property type="entry name" value="AcylCoA_DH/ox_N_sf"/>
</dbReference>
<name>A0A937XAG4_UNCEI</name>
<dbReference type="InterPro" id="IPR009100">
    <property type="entry name" value="AcylCoA_DH/oxidase_NM_dom_sf"/>
</dbReference>
<dbReference type="InterPro" id="IPR013786">
    <property type="entry name" value="AcylCoA_DH/ox_N"/>
</dbReference>
<evidence type="ECO:0000313" key="3">
    <source>
        <dbReference type="Proteomes" id="UP000748308"/>
    </source>
</evidence>
<dbReference type="Proteomes" id="UP000748308">
    <property type="component" value="Unassembled WGS sequence"/>
</dbReference>
<dbReference type="AlphaFoldDB" id="A0A937XAG4"/>
<feature type="domain" description="Acyl-CoA dehydrogenase/oxidase N-terminal" evidence="1">
    <location>
        <begin position="15"/>
        <end position="54"/>
    </location>
</feature>
<accession>A0A937XAG4</accession>
<proteinExistence type="predicted"/>
<dbReference type="Pfam" id="PF02771">
    <property type="entry name" value="Acyl-CoA_dh_N"/>
    <property type="match status" value="1"/>
</dbReference>
<evidence type="ECO:0000259" key="1">
    <source>
        <dbReference type="Pfam" id="PF02771"/>
    </source>
</evidence>
<dbReference type="EMBL" id="VGIY01000421">
    <property type="protein sequence ID" value="MBM3318621.1"/>
    <property type="molecule type" value="Genomic_DNA"/>
</dbReference>
<dbReference type="SUPFAM" id="SSF56645">
    <property type="entry name" value="Acyl-CoA dehydrogenase NM domain-like"/>
    <property type="match status" value="1"/>
</dbReference>
<feature type="non-terminal residue" evidence="2">
    <location>
        <position position="55"/>
    </location>
</feature>
<comment type="caution">
    <text evidence="2">The sequence shown here is derived from an EMBL/GenBank/DDBJ whole genome shotgun (WGS) entry which is preliminary data.</text>
</comment>
<gene>
    <name evidence="2" type="ORF">FJY75_12290</name>
</gene>
<dbReference type="Gene3D" id="1.10.540.10">
    <property type="entry name" value="Acyl-CoA dehydrogenase/oxidase, N-terminal domain"/>
    <property type="match status" value="1"/>
</dbReference>
<sequence>MIDPSDFYRLDLELTEDELLLRDTLRAFVQREFMPGVAAHFEAGTFPVDIAPRLG</sequence>
<protein>
    <submittedName>
        <fullName evidence="2">Acyl-CoA dehydrogenase</fullName>
    </submittedName>
</protein>
<reference evidence="2" key="1">
    <citation type="submission" date="2019-03" db="EMBL/GenBank/DDBJ databases">
        <title>Lake Tanganyika Metagenome-Assembled Genomes (MAGs).</title>
        <authorList>
            <person name="Tran P."/>
        </authorList>
    </citation>
    <scope>NUCLEOTIDE SEQUENCE</scope>
    <source>
        <strain evidence="2">M_DeepCast_400m_m2_100</strain>
    </source>
</reference>
<dbReference type="GO" id="GO:0016627">
    <property type="term" value="F:oxidoreductase activity, acting on the CH-CH group of donors"/>
    <property type="evidence" value="ECO:0007669"/>
    <property type="project" value="InterPro"/>
</dbReference>
<organism evidence="2 3">
    <name type="scientific">Eiseniibacteriota bacterium</name>
    <dbReference type="NCBI Taxonomy" id="2212470"/>
    <lineage>
        <taxon>Bacteria</taxon>
        <taxon>Candidatus Eiseniibacteriota</taxon>
    </lineage>
</organism>
<dbReference type="GO" id="GO:0050660">
    <property type="term" value="F:flavin adenine dinucleotide binding"/>
    <property type="evidence" value="ECO:0007669"/>
    <property type="project" value="InterPro"/>
</dbReference>
<evidence type="ECO:0000313" key="2">
    <source>
        <dbReference type="EMBL" id="MBM3318621.1"/>
    </source>
</evidence>